<dbReference type="Pfam" id="PF13356">
    <property type="entry name" value="Arm-DNA-bind_3"/>
    <property type="match status" value="1"/>
</dbReference>
<dbReference type="Proteomes" id="UP000092649">
    <property type="component" value="Unassembled WGS sequence"/>
</dbReference>
<dbReference type="InterPro" id="IPR053876">
    <property type="entry name" value="Phage_int_M"/>
</dbReference>
<dbReference type="RefSeq" id="WP_066110143.1">
    <property type="nucleotide sequence ID" value="NZ_JTJL01000071.1"/>
</dbReference>
<protein>
    <recommendedName>
        <fullName evidence="5">Tyr recombinase domain-containing protein</fullName>
    </recommendedName>
</protein>
<dbReference type="InterPro" id="IPR050808">
    <property type="entry name" value="Phage_Integrase"/>
</dbReference>
<keyword evidence="4" id="KW-0233">DNA recombination</keyword>
<dbReference type="GO" id="GO:0003677">
    <property type="term" value="F:DNA binding"/>
    <property type="evidence" value="ECO:0007669"/>
    <property type="project" value="UniProtKB-KW"/>
</dbReference>
<dbReference type="PANTHER" id="PTHR30629:SF6">
    <property type="entry name" value="PROPHAGE INTEGRASE INTA-RELATED"/>
    <property type="match status" value="1"/>
</dbReference>
<reference evidence="6 7" key="1">
    <citation type="submission" date="2014-11" db="EMBL/GenBank/DDBJ databases">
        <title>Pan-genome of Gallibacterium spp.</title>
        <authorList>
            <person name="Kudirkiene E."/>
            <person name="Bojesen A.M."/>
        </authorList>
    </citation>
    <scope>NUCLEOTIDE SEQUENCE [LARGE SCALE GENOMIC DNA]</scope>
    <source>
        <strain evidence="6 7">F150</strain>
    </source>
</reference>
<dbReference type="EMBL" id="JTJL01000071">
    <property type="protein sequence ID" value="OBW91099.1"/>
    <property type="molecule type" value="Genomic_DNA"/>
</dbReference>
<keyword evidence="3" id="KW-0238">DNA-binding</keyword>
<dbReference type="PANTHER" id="PTHR30629">
    <property type="entry name" value="PROPHAGE INTEGRASE"/>
    <property type="match status" value="1"/>
</dbReference>
<keyword evidence="7" id="KW-1185">Reference proteome</keyword>
<evidence type="ECO:0000313" key="7">
    <source>
        <dbReference type="Proteomes" id="UP000092649"/>
    </source>
</evidence>
<dbReference type="PROSITE" id="PS51898">
    <property type="entry name" value="TYR_RECOMBINASE"/>
    <property type="match status" value="1"/>
</dbReference>
<accession>A0A1A7NQ05</accession>
<dbReference type="InterPro" id="IPR013762">
    <property type="entry name" value="Integrase-like_cat_sf"/>
</dbReference>
<evidence type="ECO:0000256" key="2">
    <source>
        <dbReference type="ARBA" id="ARBA00022908"/>
    </source>
</evidence>
<evidence type="ECO:0000259" key="5">
    <source>
        <dbReference type="PROSITE" id="PS51898"/>
    </source>
</evidence>
<dbReference type="InterPro" id="IPR010998">
    <property type="entry name" value="Integrase_recombinase_N"/>
</dbReference>
<dbReference type="Gene3D" id="1.10.443.10">
    <property type="entry name" value="Intergrase catalytic core"/>
    <property type="match status" value="1"/>
</dbReference>
<sequence length="402" mass="46220">MAKVIKPLTATAVKAATPENSPLRDGGGLYLEISSASKRWRFNYYKPYTKRRTDISLGIWPAMSLQDARLLRDKYRALLDQNIDPQDYLKNLEQEQISAHLNTFEKIAETWKVNFKAKKVMSKTMFDDWRRLQKYILPKIGNVPISNVNAKLLVDVLQPVAKAGLTSVIEKVLRTVVSIMDFAENMGIIEMHNCHKAKKSFHIKTAKNNPTIEPHELQSFITDIKNSPIQARTLYLIYWQLLTAVRPAEAVSVEWTEIDFDNKVWHIPAEKMKGRLGYKRPHSVPLSRQALSVLEQMLSFKNSSKYVFYSRSDGNKPMNSETVNVALKRNGYKDKLTAHGMRALVRTYLAQQGVDTNVAETVLAHDIRNKLEKVYNRHDYLEERVAVMQMWGDYVEMCGVEI</sequence>
<dbReference type="SUPFAM" id="SSF56349">
    <property type="entry name" value="DNA breaking-rejoining enzymes"/>
    <property type="match status" value="1"/>
</dbReference>
<dbReference type="Pfam" id="PF00589">
    <property type="entry name" value="Phage_integrase"/>
    <property type="match status" value="1"/>
</dbReference>
<dbReference type="PATRIC" id="fig|505341.3.peg.2205"/>
<dbReference type="Gene3D" id="3.30.160.390">
    <property type="entry name" value="Integrase, DNA-binding domain"/>
    <property type="match status" value="1"/>
</dbReference>
<comment type="caution">
    <text evidence="6">The sequence shown here is derived from an EMBL/GenBank/DDBJ whole genome shotgun (WGS) entry which is preliminary data.</text>
</comment>
<dbReference type="InterPro" id="IPR011010">
    <property type="entry name" value="DNA_brk_join_enz"/>
</dbReference>
<proteinExistence type="inferred from homology"/>
<dbReference type="OrthoDB" id="9795573at2"/>
<evidence type="ECO:0000256" key="4">
    <source>
        <dbReference type="ARBA" id="ARBA00023172"/>
    </source>
</evidence>
<dbReference type="InterPro" id="IPR025166">
    <property type="entry name" value="Integrase_DNA_bind_dom"/>
</dbReference>
<dbReference type="InterPro" id="IPR038488">
    <property type="entry name" value="Integrase_DNA-bd_sf"/>
</dbReference>
<evidence type="ECO:0000256" key="3">
    <source>
        <dbReference type="ARBA" id="ARBA00023125"/>
    </source>
</evidence>
<comment type="similarity">
    <text evidence="1">Belongs to the 'phage' integrase family.</text>
</comment>
<dbReference type="Pfam" id="PF22022">
    <property type="entry name" value="Phage_int_M"/>
    <property type="match status" value="1"/>
</dbReference>
<evidence type="ECO:0000313" key="6">
    <source>
        <dbReference type="EMBL" id="OBW91099.1"/>
    </source>
</evidence>
<organism evidence="6 7">
    <name type="scientific">Gallibacterium salpingitidis</name>
    <dbReference type="NCBI Taxonomy" id="505341"/>
    <lineage>
        <taxon>Bacteria</taxon>
        <taxon>Pseudomonadati</taxon>
        <taxon>Pseudomonadota</taxon>
        <taxon>Gammaproteobacteria</taxon>
        <taxon>Pasteurellales</taxon>
        <taxon>Pasteurellaceae</taxon>
        <taxon>Gallibacterium</taxon>
    </lineage>
</organism>
<gene>
    <name evidence="6" type="ORF">QS62_11025</name>
</gene>
<dbReference type="CDD" id="cd00801">
    <property type="entry name" value="INT_P4_C"/>
    <property type="match status" value="1"/>
</dbReference>
<feature type="domain" description="Tyr recombinase" evidence="5">
    <location>
        <begin position="207"/>
        <end position="389"/>
    </location>
</feature>
<keyword evidence="2" id="KW-0229">DNA integration</keyword>
<dbReference type="InterPro" id="IPR002104">
    <property type="entry name" value="Integrase_catalytic"/>
</dbReference>
<dbReference type="AlphaFoldDB" id="A0A1A7NQ05"/>
<dbReference type="GO" id="GO:0006310">
    <property type="term" value="P:DNA recombination"/>
    <property type="evidence" value="ECO:0007669"/>
    <property type="project" value="UniProtKB-KW"/>
</dbReference>
<dbReference type="Gene3D" id="1.10.150.130">
    <property type="match status" value="1"/>
</dbReference>
<name>A0A1A7NQ05_9PAST</name>
<dbReference type="GO" id="GO:0015074">
    <property type="term" value="P:DNA integration"/>
    <property type="evidence" value="ECO:0007669"/>
    <property type="project" value="UniProtKB-KW"/>
</dbReference>
<evidence type="ECO:0000256" key="1">
    <source>
        <dbReference type="ARBA" id="ARBA00008857"/>
    </source>
</evidence>